<gene>
    <name evidence="9" type="ORF">ACFQDH_07350</name>
</gene>
<feature type="domain" description="Biotin carboxylation" evidence="8">
    <location>
        <begin position="1"/>
        <end position="203"/>
    </location>
</feature>
<dbReference type="Gene3D" id="3.30.470.20">
    <property type="entry name" value="ATP-grasp fold, B domain"/>
    <property type="match status" value="1"/>
</dbReference>
<dbReference type="InterPro" id="IPR011764">
    <property type="entry name" value="Biotin_carboxylation_dom"/>
</dbReference>
<dbReference type="InterPro" id="IPR011054">
    <property type="entry name" value="Rudment_hybrid_motif"/>
</dbReference>
<sequence>MRERLLSAARNAAAAVDYRGAGTVEFLADERGRFWFLEMNTRLQVEHPVTESVTGIDLVALQFDVAAGIPLQGDEPTMTGHSIEARLYAEDPAHDWQPQTGTLHVLDLPGVTAEFDIAAMHGIRLDSGVRNGSVVGANYDAMLAKVISRAPTRAEAARELATALRHTRIHGLTTNRDLLVASLLHPDFLAGTADTGFYTQHDPAELTRGAALDPELGAVVAAVADAAAERSSAVALGGMPSGFRNVPSGFQQRRYVAGDCELPVSYRFTRAGLELERLPTRIGRLTLLSSRSDEVVLEVDGVRRSYRVGRFATGDVGSVVVESNDGSLTLTAGARFIDPATQLDAGALVAPMPGTVVRIAVEEGSTVEAGEQLLWLEAMKMEHVVTTPTAGVVTKMLVATGQQVEQGAVLAVVEDSDR</sequence>
<dbReference type="PROSITE" id="PS00867">
    <property type="entry name" value="CPSASE_2"/>
    <property type="match status" value="1"/>
</dbReference>
<evidence type="ECO:0000256" key="1">
    <source>
        <dbReference type="ARBA" id="ARBA00022598"/>
    </source>
</evidence>
<dbReference type="Pfam" id="PF00364">
    <property type="entry name" value="Biotin_lipoyl"/>
    <property type="match status" value="1"/>
</dbReference>
<dbReference type="PROSITE" id="PS50975">
    <property type="entry name" value="ATP_GRASP"/>
    <property type="match status" value="1"/>
</dbReference>
<evidence type="ECO:0000256" key="4">
    <source>
        <dbReference type="ARBA" id="ARBA00023267"/>
    </source>
</evidence>
<evidence type="ECO:0000313" key="9">
    <source>
        <dbReference type="EMBL" id="MFC6705086.1"/>
    </source>
</evidence>
<dbReference type="Gene3D" id="2.40.50.100">
    <property type="match status" value="1"/>
</dbReference>
<comment type="caution">
    <text evidence="9">The sequence shown here is derived from an EMBL/GenBank/DDBJ whole genome shotgun (WGS) entry which is preliminary data.</text>
</comment>
<dbReference type="InterPro" id="IPR011053">
    <property type="entry name" value="Single_hybrid_motif"/>
</dbReference>
<dbReference type="PANTHER" id="PTHR18866:SF126">
    <property type="entry name" value="BIOTIN CARBOXYLASE"/>
    <property type="match status" value="1"/>
</dbReference>
<dbReference type="Pfam" id="PF02785">
    <property type="entry name" value="Biotin_carb_C"/>
    <property type="match status" value="1"/>
</dbReference>
<proteinExistence type="predicted"/>
<evidence type="ECO:0000259" key="8">
    <source>
        <dbReference type="PROSITE" id="PS50979"/>
    </source>
</evidence>
<keyword evidence="4" id="KW-0092">Biotin</keyword>
<dbReference type="RefSeq" id="WP_382404829.1">
    <property type="nucleotide sequence ID" value="NZ_JBHSWH010000001.1"/>
</dbReference>
<evidence type="ECO:0000259" key="7">
    <source>
        <dbReference type="PROSITE" id="PS50975"/>
    </source>
</evidence>
<keyword evidence="1" id="KW-0436">Ligase</keyword>
<dbReference type="Proteomes" id="UP001596298">
    <property type="component" value="Unassembled WGS sequence"/>
</dbReference>
<evidence type="ECO:0000256" key="3">
    <source>
        <dbReference type="ARBA" id="ARBA00022840"/>
    </source>
</evidence>
<keyword evidence="3 5" id="KW-0067">ATP-binding</keyword>
<dbReference type="Pfam" id="PF02786">
    <property type="entry name" value="CPSase_L_D2"/>
    <property type="match status" value="1"/>
</dbReference>
<protein>
    <submittedName>
        <fullName evidence="9">Biotin/lipoyl-containing protein</fullName>
    </submittedName>
</protein>
<dbReference type="InterPro" id="IPR011761">
    <property type="entry name" value="ATP-grasp"/>
</dbReference>
<dbReference type="PROSITE" id="PS50979">
    <property type="entry name" value="BC"/>
    <property type="match status" value="1"/>
</dbReference>
<dbReference type="InterPro" id="IPR005482">
    <property type="entry name" value="Biotin_COase_C"/>
</dbReference>
<evidence type="ECO:0000256" key="5">
    <source>
        <dbReference type="PROSITE-ProRule" id="PRU00409"/>
    </source>
</evidence>
<accession>A0ABW2AFB9</accession>
<dbReference type="InterPro" id="IPR048429">
    <property type="entry name" value="MCC_alpha_BT"/>
</dbReference>
<keyword evidence="2 5" id="KW-0547">Nucleotide-binding</keyword>
<organism evidence="9 10">
    <name type="scientific">Flexivirga alba</name>
    <dbReference type="NCBI Taxonomy" id="702742"/>
    <lineage>
        <taxon>Bacteria</taxon>
        <taxon>Bacillati</taxon>
        <taxon>Actinomycetota</taxon>
        <taxon>Actinomycetes</taxon>
        <taxon>Micrococcales</taxon>
        <taxon>Dermacoccaceae</taxon>
        <taxon>Flexivirga</taxon>
    </lineage>
</organism>
<dbReference type="PANTHER" id="PTHR18866">
    <property type="entry name" value="CARBOXYLASE:PYRUVATE/ACETYL-COA/PROPIONYL-COA CARBOXYLASE"/>
    <property type="match status" value="1"/>
</dbReference>
<feature type="domain" description="ATP-grasp" evidence="7">
    <location>
        <begin position="1"/>
        <end position="67"/>
    </location>
</feature>
<dbReference type="Pfam" id="PF21139">
    <property type="entry name" value="BT_MCC_alpha"/>
    <property type="match status" value="1"/>
</dbReference>
<reference evidence="10" key="1">
    <citation type="journal article" date="2019" name="Int. J. Syst. Evol. Microbiol.">
        <title>The Global Catalogue of Microorganisms (GCM) 10K type strain sequencing project: providing services to taxonomists for standard genome sequencing and annotation.</title>
        <authorList>
            <consortium name="The Broad Institute Genomics Platform"/>
            <consortium name="The Broad Institute Genome Sequencing Center for Infectious Disease"/>
            <person name="Wu L."/>
            <person name="Ma J."/>
        </authorList>
    </citation>
    <scope>NUCLEOTIDE SEQUENCE [LARGE SCALE GENOMIC DNA]</scope>
    <source>
        <strain evidence="10">CCUG 58127</strain>
    </source>
</reference>
<dbReference type="InterPro" id="IPR000089">
    <property type="entry name" value="Biotin_lipoyl"/>
</dbReference>
<evidence type="ECO:0000313" key="10">
    <source>
        <dbReference type="Proteomes" id="UP001596298"/>
    </source>
</evidence>
<evidence type="ECO:0000259" key="6">
    <source>
        <dbReference type="PROSITE" id="PS50968"/>
    </source>
</evidence>
<dbReference type="InterPro" id="IPR050856">
    <property type="entry name" value="Biotin_carboxylase_complex"/>
</dbReference>
<dbReference type="PROSITE" id="PS50968">
    <property type="entry name" value="BIOTINYL_LIPOYL"/>
    <property type="match status" value="1"/>
</dbReference>
<evidence type="ECO:0000256" key="2">
    <source>
        <dbReference type="ARBA" id="ARBA00022741"/>
    </source>
</evidence>
<keyword evidence="10" id="KW-1185">Reference proteome</keyword>
<feature type="domain" description="Lipoyl-binding" evidence="6">
    <location>
        <begin position="339"/>
        <end position="414"/>
    </location>
</feature>
<dbReference type="SUPFAM" id="SSF51246">
    <property type="entry name" value="Rudiment single hybrid motif"/>
    <property type="match status" value="1"/>
</dbReference>
<dbReference type="SMART" id="SM00878">
    <property type="entry name" value="Biotin_carb_C"/>
    <property type="match status" value="1"/>
</dbReference>
<dbReference type="InterPro" id="IPR005479">
    <property type="entry name" value="CPAse_ATP-bd"/>
</dbReference>
<dbReference type="CDD" id="cd06850">
    <property type="entry name" value="biotinyl_domain"/>
    <property type="match status" value="1"/>
</dbReference>
<dbReference type="SUPFAM" id="SSF56059">
    <property type="entry name" value="Glutathione synthetase ATP-binding domain-like"/>
    <property type="match status" value="1"/>
</dbReference>
<name>A0ABW2AFB9_9MICO</name>
<dbReference type="EMBL" id="JBHSWH010000001">
    <property type="protein sequence ID" value="MFC6705086.1"/>
    <property type="molecule type" value="Genomic_DNA"/>
</dbReference>
<dbReference type="SUPFAM" id="SSF51230">
    <property type="entry name" value="Single hybrid motif"/>
    <property type="match status" value="1"/>
</dbReference>